<dbReference type="EMBL" id="CCND01000024">
    <property type="protein sequence ID" value="CDX60770.1"/>
    <property type="molecule type" value="Genomic_DNA"/>
</dbReference>
<dbReference type="AlphaFoldDB" id="A0A0K2W4A0"/>
<organism evidence="1 2">
    <name type="scientific">Mesorhizobium plurifarium</name>
    <dbReference type="NCBI Taxonomy" id="69974"/>
    <lineage>
        <taxon>Bacteria</taxon>
        <taxon>Pseudomonadati</taxon>
        <taxon>Pseudomonadota</taxon>
        <taxon>Alphaproteobacteria</taxon>
        <taxon>Hyphomicrobiales</taxon>
        <taxon>Phyllobacteriaceae</taxon>
        <taxon>Mesorhizobium</taxon>
    </lineage>
</organism>
<evidence type="ECO:0000313" key="2">
    <source>
        <dbReference type="Proteomes" id="UP000182888"/>
    </source>
</evidence>
<dbReference type="Proteomes" id="UP000182888">
    <property type="component" value="Unassembled WGS sequence"/>
</dbReference>
<proteinExistence type="predicted"/>
<evidence type="ECO:0000313" key="1">
    <source>
        <dbReference type="EMBL" id="CDX60770.1"/>
    </source>
</evidence>
<accession>A0A0K2W4A0</accession>
<sequence length="65" mass="7311">MPARRAVLLFIEAVKARFKPILSFKGHGKWAQPRTAPPPGSPIWRWRCWRPCSPSPSTRGQASAN</sequence>
<reference evidence="2" key="1">
    <citation type="submission" date="2014-08" db="EMBL/GenBank/DDBJ databases">
        <authorList>
            <person name="Edwards T."/>
        </authorList>
    </citation>
    <scope>NUCLEOTIDE SEQUENCE [LARGE SCALE GENOMIC DNA]</scope>
</reference>
<protein>
    <submittedName>
        <fullName evidence="1">Uncharacterized protein</fullName>
    </submittedName>
</protein>
<gene>
    <name evidence="1" type="ORF">MPL1032_300013</name>
</gene>
<name>A0A0K2W4A0_MESPL</name>